<dbReference type="Proteomes" id="UP000694892">
    <property type="component" value="Chromosome 4S"/>
</dbReference>
<evidence type="ECO:0000256" key="1">
    <source>
        <dbReference type="SAM" id="MobiDB-lite"/>
    </source>
</evidence>
<evidence type="ECO:0000313" key="3">
    <source>
        <dbReference type="Proteomes" id="UP000694892"/>
    </source>
</evidence>
<dbReference type="AlphaFoldDB" id="A0A974D1L6"/>
<feature type="compositionally biased region" description="Polar residues" evidence="1">
    <location>
        <begin position="151"/>
        <end position="163"/>
    </location>
</feature>
<feature type="region of interest" description="Disordered" evidence="1">
    <location>
        <begin position="124"/>
        <end position="164"/>
    </location>
</feature>
<accession>A0A974D1L6</accession>
<reference evidence="3" key="1">
    <citation type="journal article" date="2016" name="Nature">
        <title>Genome evolution in the allotetraploid frog Xenopus laevis.</title>
        <authorList>
            <person name="Session A.M."/>
            <person name="Uno Y."/>
            <person name="Kwon T."/>
            <person name="Chapman J.A."/>
            <person name="Toyoda A."/>
            <person name="Takahashi S."/>
            <person name="Fukui A."/>
            <person name="Hikosaka A."/>
            <person name="Suzuki A."/>
            <person name="Kondo M."/>
            <person name="van Heeringen S.J."/>
            <person name="Quigley I."/>
            <person name="Heinz S."/>
            <person name="Ogino H."/>
            <person name="Ochi H."/>
            <person name="Hellsten U."/>
            <person name="Lyons J.B."/>
            <person name="Simakov O."/>
            <person name="Putnam N."/>
            <person name="Stites J."/>
            <person name="Kuroki Y."/>
            <person name="Tanaka T."/>
            <person name="Michiue T."/>
            <person name="Watanabe M."/>
            <person name="Bogdanovic O."/>
            <person name="Lister R."/>
            <person name="Georgiou G."/>
            <person name="Paranjpe S.S."/>
            <person name="van Kruijsbergen I."/>
            <person name="Shu S."/>
            <person name="Carlson J."/>
            <person name="Kinoshita T."/>
            <person name="Ohta Y."/>
            <person name="Mawaribuchi S."/>
            <person name="Jenkins J."/>
            <person name="Grimwood J."/>
            <person name="Schmutz J."/>
            <person name="Mitros T."/>
            <person name="Mozaffari S.V."/>
            <person name="Suzuki Y."/>
            <person name="Haramoto Y."/>
            <person name="Yamamoto T.S."/>
            <person name="Takagi C."/>
            <person name="Heald R."/>
            <person name="Miller K."/>
            <person name="Haudenschild C."/>
            <person name="Kitzman J."/>
            <person name="Nakayama T."/>
            <person name="Izutsu Y."/>
            <person name="Robert J."/>
            <person name="Fortriede J."/>
            <person name="Burns K."/>
            <person name="Lotay V."/>
            <person name="Karimi K."/>
            <person name="Yasuoka Y."/>
            <person name="Dichmann D.S."/>
            <person name="Flajnik M.F."/>
            <person name="Houston D.W."/>
            <person name="Shendure J."/>
            <person name="DuPasquier L."/>
            <person name="Vize P.D."/>
            <person name="Zorn A.M."/>
            <person name="Ito M."/>
            <person name="Marcotte E.M."/>
            <person name="Wallingford J.B."/>
            <person name="Ito Y."/>
            <person name="Asashima M."/>
            <person name="Ueno N."/>
            <person name="Matsuda Y."/>
            <person name="Veenstra G.J."/>
            <person name="Fujiyama A."/>
            <person name="Harland R.M."/>
            <person name="Taira M."/>
            <person name="Rokhsar D.S."/>
        </authorList>
    </citation>
    <scope>NUCLEOTIDE SEQUENCE [LARGE SCALE GENOMIC DNA]</scope>
    <source>
        <strain evidence="3">J</strain>
    </source>
</reference>
<feature type="compositionally biased region" description="Basic and acidic residues" evidence="1">
    <location>
        <begin position="141"/>
        <end position="150"/>
    </location>
</feature>
<evidence type="ECO:0000313" key="2">
    <source>
        <dbReference type="EMBL" id="OCT82870.1"/>
    </source>
</evidence>
<dbReference type="EMBL" id="CM004473">
    <property type="protein sequence ID" value="OCT82870.1"/>
    <property type="molecule type" value="Genomic_DNA"/>
</dbReference>
<name>A0A974D1L6_XENLA</name>
<sequence>MGSEQSKLGEGDQKGISAFEIVKRREGKQPVNDYIKLAKLCGFNFKGPRLQPDSWYNVVKEQKGVLQDKGLLPSAQAWFRVAKGLQKEGWSEQRVIQSDGNIKYLYHREPPFHCMVNTTNPPPPYKDVSQELPPAPSEVSIEEKPNRTKTSDIVTDSDQSTTGEHIHTDRWSLDITHYICFVLRNALQTFLSTVYSLKKYSKSGLTNIILLHSDAGVHSDAGENTLASQCHAWEEPRGRTGCRHLEQQGSVGVEA</sequence>
<feature type="non-terminal residue" evidence="2">
    <location>
        <position position="255"/>
    </location>
</feature>
<gene>
    <name evidence="2" type="ORF">XELAEV_18025405mg</name>
</gene>
<organism evidence="2 3">
    <name type="scientific">Xenopus laevis</name>
    <name type="common">African clawed frog</name>
    <dbReference type="NCBI Taxonomy" id="8355"/>
    <lineage>
        <taxon>Eukaryota</taxon>
        <taxon>Metazoa</taxon>
        <taxon>Chordata</taxon>
        <taxon>Craniata</taxon>
        <taxon>Vertebrata</taxon>
        <taxon>Euteleostomi</taxon>
        <taxon>Amphibia</taxon>
        <taxon>Batrachia</taxon>
        <taxon>Anura</taxon>
        <taxon>Pipoidea</taxon>
        <taxon>Pipidae</taxon>
        <taxon>Xenopodinae</taxon>
        <taxon>Xenopus</taxon>
        <taxon>Xenopus</taxon>
    </lineage>
</organism>
<protein>
    <submittedName>
        <fullName evidence="2">Uncharacterized protein</fullName>
    </submittedName>
</protein>
<proteinExistence type="predicted"/>